<evidence type="ECO:0000313" key="6">
    <source>
        <dbReference type="Proteomes" id="UP000235803"/>
    </source>
</evidence>
<name>A0A2N7UBW7_9GAMM</name>
<accession>A0A2N7UBW7</accession>
<evidence type="ECO:0000256" key="3">
    <source>
        <dbReference type="ARBA" id="ARBA00023002"/>
    </source>
</evidence>
<dbReference type="Pfam" id="PF00724">
    <property type="entry name" value="Oxidored_FMN"/>
    <property type="match status" value="1"/>
</dbReference>
<dbReference type="PANTHER" id="PTHR22893">
    <property type="entry name" value="NADH OXIDOREDUCTASE-RELATED"/>
    <property type="match status" value="1"/>
</dbReference>
<dbReference type="GO" id="GO:0005829">
    <property type="term" value="C:cytosol"/>
    <property type="evidence" value="ECO:0007669"/>
    <property type="project" value="TreeGrafter"/>
</dbReference>
<evidence type="ECO:0000256" key="2">
    <source>
        <dbReference type="ARBA" id="ARBA00005979"/>
    </source>
</evidence>
<keyword evidence="3" id="KW-0560">Oxidoreductase</keyword>
<proteinExistence type="inferred from homology"/>
<protein>
    <submittedName>
        <fullName evidence="5">Alkene reductase</fullName>
    </submittedName>
</protein>
<dbReference type="Gene3D" id="3.20.20.70">
    <property type="entry name" value="Aldolase class I"/>
    <property type="match status" value="1"/>
</dbReference>
<comment type="similarity">
    <text evidence="2">Belongs to the NADH:flavin oxidoreductase/NADH oxidase family.</text>
</comment>
<dbReference type="Proteomes" id="UP000235803">
    <property type="component" value="Unassembled WGS sequence"/>
</dbReference>
<dbReference type="CDD" id="cd02933">
    <property type="entry name" value="OYE_like_FMN"/>
    <property type="match status" value="1"/>
</dbReference>
<dbReference type="InterPro" id="IPR045247">
    <property type="entry name" value="Oye-like"/>
</dbReference>
<dbReference type="InterPro" id="IPR013785">
    <property type="entry name" value="Aldolase_TIM"/>
</dbReference>
<dbReference type="PANTHER" id="PTHR22893:SF98">
    <property type="entry name" value="OXIDOREDUCTASE"/>
    <property type="match status" value="1"/>
</dbReference>
<dbReference type="SUPFAM" id="SSF51395">
    <property type="entry name" value="FMN-linked oxidoreductases"/>
    <property type="match status" value="1"/>
</dbReference>
<dbReference type="GO" id="GO:0016628">
    <property type="term" value="F:oxidoreductase activity, acting on the CH-CH group of donors, NAD or NADP as acceptor"/>
    <property type="evidence" value="ECO:0007669"/>
    <property type="project" value="UniProtKB-ARBA"/>
</dbReference>
<evidence type="ECO:0000313" key="5">
    <source>
        <dbReference type="EMBL" id="PMR77895.1"/>
    </source>
</evidence>
<dbReference type="InterPro" id="IPR001155">
    <property type="entry name" value="OxRdtase_FMN_N"/>
</dbReference>
<evidence type="ECO:0000259" key="4">
    <source>
        <dbReference type="Pfam" id="PF00724"/>
    </source>
</evidence>
<reference evidence="5 6" key="1">
    <citation type="submission" date="2018-01" db="EMBL/GenBank/DDBJ databases">
        <title>Halomonas endophytica sp. nov., isolated from storage liquid in the stems of Populus euphratica.</title>
        <authorList>
            <person name="Chen C."/>
        </authorList>
    </citation>
    <scope>NUCLEOTIDE SEQUENCE [LARGE SCALE GENOMIC DNA]</scope>
    <source>
        <strain evidence="5 6">MC28</strain>
    </source>
</reference>
<dbReference type="OrthoDB" id="8523426at2"/>
<feature type="domain" description="NADH:flavin oxidoreductase/NADH oxidase N-terminal" evidence="4">
    <location>
        <begin position="4"/>
        <end position="327"/>
    </location>
</feature>
<evidence type="ECO:0000256" key="1">
    <source>
        <dbReference type="ARBA" id="ARBA00001917"/>
    </source>
</evidence>
<keyword evidence="6" id="KW-1185">Reference proteome</keyword>
<dbReference type="AlphaFoldDB" id="A0A2N7UBW7"/>
<gene>
    <name evidence="5" type="ORF">C1H69_00860</name>
</gene>
<comment type="cofactor">
    <cofactor evidence="1">
        <name>FMN</name>
        <dbReference type="ChEBI" id="CHEBI:58210"/>
    </cofactor>
</comment>
<sequence>MPTLLDPIKLGELELSNRVVMAPLTRCRAETGRVPGELMVEYYRQRASAGMIISEATSVTPMGIGYPNTPGIWSEEQVAGWKKVTDAVHAAGGCILLQLWHVGRISDPLYLDGQLPVAPSAIQPEGHVSLVRPKKPYVTPRALETEEISGIVEAYRKGAENAREAGFDGVELHGANGYLLDQFLQDSTNRRSDRYGGSRENRARLMLEVTDAVLGVWSPGRVGMHLAPRCDSHDMGDSDPAGTFGYVAEALGKRGIAFICTREHAGEDSLGPQLKRRFGGAYIANEAFTRDQANAWLEEDKADAVAFGKAFIANPDLPKRFADNAPLNEPQPETFYTSGPQGYTDYPALGESGCPFGMALKLGQRGQRGPFAAGRS</sequence>
<dbReference type="EMBL" id="PNRF01000002">
    <property type="protein sequence ID" value="PMR77895.1"/>
    <property type="molecule type" value="Genomic_DNA"/>
</dbReference>
<organism evidence="5 6">
    <name type="scientific">Billgrantia endophytica</name>
    <dbReference type="NCBI Taxonomy" id="2033802"/>
    <lineage>
        <taxon>Bacteria</taxon>
        <taxon>Pseudomonadati</taxon>
        <taxon>Pseudomonadota</taxon>
        <taxon>Gammaproteobacteria</taxon>
        <taxon>Oceanospirillales</taxon>
        <taxon>Halomonadaceae</taxon>
        <taxon>Billgrantia</taxon>
    </lineage>
</organism>
<dbReference type="FunFam" id="3.20.20.70:FF:000059">
    <property type="entry name" value="N-ethylmaleimide reductase, FMN-linked"/>
    <property type="match status" value="1"/>
</dbReference>
<dbReference type="GO" id="GO:0010181">
    <property type="term" value="F:FMN binding"/>
    <property type="evidence" value="ECO:0007669"/>
    <property type="project" value="InterPro"/>
</dbReference>
<comment type="caution">
    <text evidence="5">The sequence shown here is derived from an EMBL/GenBank/DDBJ whole genome shotgun (WGS) entry which is preliminary data.</text>
</comment>